<proteinExistence type="predicted"/>
<dbReference type="Proteomes" id="UP000614334">
    <property type="component" value="Unassembled WGS sequence"/>
</dbReference>
<gene>
    <name evidence="2" type="ORF">RHS01_03229</name>
</gene>
<evidence type="ECO:0000313" key="2">
    <source>
        <dbReference type="EMBL" id="KAF8757958.1"/>
    </source>
</evidence>
<accession>A0A8H7IG29</accession>
<comment type="caution">
    <text evidence="2">The sequence shown here is derived from an EMBL/GenBank/DDBJ whole genome shotgun (WGS) entry which is preliminary data.</text>
</comment>
<protein>
    <submittedName>
        <fullName evidence="2">Uncharacterized protein</fullName>
    </submittedName>
</protein>
<organism evidence="2 3">
    <name type="scientific">Rhizoctonia solani</name>
    <dbReference type="NCBI Taxonomy" id="456999"/>
    <lineage>
        <taxon>Eukaryota</taxon>
        <taxon>Fungi</taxon>
        <taxon>Dikarya</taxon>
        <taxon>Basidiomycota</taxon>
        <taxon>Agaricomycotina</taxon>
        <taxon>Agaricomycetes</taxon>
        <taxon>Cantharellales</taxon>
        <taxon>Ceratobasidiaceae</taxon>
        <taxon>Rhizoctonia</taxon>
    </lineage>
</organism>
<dbReference type="EMBL" id="JACYCF010000004">
    <property type="protein sequence ID" value="KAF8757958.1"/>
    <property type="molecule type" value="Genomic_DNA"/>
</dbReference>
<reference evidence="2" key="1">
    <citation type="submission" date="2020-09" db="EMBL/GenBank/DDBJ databases">
        <title>Comparative genome analyses of four rice-infecting Rhizoctonia solani isolates reveal extensive enrichment of homogalacturonan modification genes.</title>
        <authorList>
            <person name="Lee D.-Y."/>
            <person name="Jeon J."/>
            <person name="Kim K.-T."/>
            <person name="Cheong K."/>
            <person name="Song H."/>
            <person name="Choi G."/>
            <person name="Ko J."/>
            <person name="Opiyo S.O."/>
            <person name="Zuo S."/>
            <person name="Madhav S."/>
            <person name="Lee Y.-H."/>
            <person name="Wang G.-L."/>
        </authorList>
    </citation>
    <scope>NUCLEOTIDE SEQUENCE</scope>
    <source>
        <strain evidence="2">AG1-IA B2</strain>
    </source>
</reference>
<evidence type="ECO:0000256" key="1">
    <source>
        <dbReference type="SAM" id="MobiDB-lite"/>
    </source>
</evidence>
<dbReference type="AlphaFoldDB" id="A0A8H7IG29"/>
<evidence type="ECO:0000313" key="3">
    <source>
        <dbReference type="Proteomes" id="UP000614334"/>
    </source>
</evidence>
<feature type="region of interest" description="Disordered" evidence="1">
    <location>
        <begin position="1"/>
        <end position="68"/>
    </location>
</feature>
<name>A0A8H7IG29_9AGAM</name>
<sequence length="85" mass="9093">MLPDSSSDPDPCINTPLPSISPASELVAPTTARTSPRHPISQLYHSAPAQNQNSNAGLPPPSGEKLAFENPEEPRLSFNVHLHCN</sequence>